<protein>
    <submittedName>
        <fullName evidence="1">Crotonobetainyl-CoA:carnitine CoA-transferase CaiB-like acyl-CoA transferase</fullName>
    </submittedName>
</protein>
<evidence type="ECO:0000313" key="1">
    <source>
        <dbReference type="EMBL" id="REH36827.1"/>
    </source>
</evidence>
<keyword evidence="1" id="KW-0808">Transferase</keyword>
<dbReference type="InterPro" id="IPR050509">
    <property type="entry name" value="CoA-transferase_III"/>
</dbReference>
<gene>
    <name evidence="1" type="ORF">DFR26_1965</name>
</gene>
<dbReference type="EMBL" id="QUNR01000004">
    <property type="protein sequence ID" value="REH36827.1"/>
    <property type="molecule type" value="Genomic_DNA"/>
</dbReference>
<dbReference type="AlphaFoldDB" id="A0A3E0H3L7"/>
<dbReference type="Gene3D" id="3.40.50.10540">
    <property type="entry name" value="Crotonobetainyl-coa:carnitine coa-transferase, domain 1"/>
    <property type="match status" value="1"/>
</dbReference>
<name>A0A3E0H3L7_9GAMM</name>
<dbReference type="Pfam" id="PF02515">
    <property type="entry name" value="CoA_transf_3"/>
    <property type="match status" value="1"/>
</dbReference>
<dbReference type="SUPFAM" id="SSF89796">
    <property type="entry name" value="CoA-transferase family III (CaiB/BaiF)"/>
    <property type="match status" value="1"/>
</dbReference>
<dbReference type="PANTHER" id="PTHR48228">
    <property type="entry name" value="SUCCINYL-COA--D-CITRAMALATE COA-TRANSFERASE"/>
    <property type="match status" value="1"/>
</dbReference>
<comment type="caution">
    <text evidence="1">The sequence shown here is derived from an EMBL/GenBank/DDBJ whole genome shotgun (WGS) entry which is preliminary data.</text>
</comment>
<evidence type="ECO:0000313" key="2">
    <source>
        <dbReference type="Proteomes" id="UP000256774"/>
    </source>
</evidence>
<proteinExistence type="predicted"/>
<keyword evidence="2" id="KW-1185">Reference proteome</keyword>
<dbReference type="Gene3D" id="3.30.1540.10">
    <property type="entry name" value="formyl-coa transferase, domain 3"/>
    <property type="match status" value="1"/>
</dbReference>
<dbReference type="PANTHER" id="PTHR48228:SF5">
    <property type="entry name" value="ALPHA-METHYLACYL-COA RACEMASE"/>
    <property type="match status" value="1"/>
</dbReference>
<dbReference type="OrthoDB" id="9058532at2"/>
<accession>A0A3E0H3L7</accession>
<dbReference type="InterPro" id="IPR023606">
    <property type="entry name" value="CoA-Trfase_III_dom_1_sf"/>
</dbReference>
<dbReference type="InterPro" id="IPR003673">
    <property type="entry name" value="CoA-Trfase_fam_III"/>
</dbReference>
<dbReference type="InterPro" id="IPR044855">
    <property type="entry name" value="CoA-Trfase_III_dom3_sf"/>
</dbReference>
<reference evidence="1 2" key="1">
    <citation type="submission" date="2018-08" db="EMBL/GenBank/DDBJ databases">
        <title>Genomic Encyclopedia of Type Strains, Phase IV (KMG-IV): sequencing the most valuable type-strain genomes for metagenomic binning, comparative biology and taxonomic classification.</title>
        <authorList>
            <person name="Goeker M."/>
        </authorList>
    </citation>
    <scope>NUCLEOTIDE SEQUENCE [LARGE SCALE GENOMIC DNA]</scope>
    <source>
        <strain evidence="1 2">DSM 26022</strain>
    </source>
</reference>
<dbReference type="Proteomes" id="UP000256774">
    <property type="component" value="Unassembled WGS sequence"/>
</dbReference>
<sequence>MSGPLAGLKVLDFSALLPGPFATLMLADMGADVLRVESPSRPDMVRMLPPIASDGNSAAHGYLNRSKRSIGIDMKSPAGLDVVKRLVAEYDIVVEQFRPGVMDRLGVGYDALKAINPKIIYVSITGYGQTGPYKDRAGHDMNYLAIAGVLGYNGRKASGPAPMAVQVADIAGGSCHAVIGLLAAVIHRQATGVGQHVDISMTDAAFSLHALTAPGALNGGEQPGLENTQLNGGSFYDCYETADARYFSVGGLEPQFFMQFCAAIGRPELAPLGMNMLQPEVVAQLKADIQIEMKKKTYAEWSAIFAALDSCTEPVLSFAESTEHPHVVARELLIDVPMPNGQTQRQLASPIKFSETKASYAYTGATLGEHTEAVMAAVGFSADEIKQAKSSGAVA</sequence>
<dbReference type="GO" id="GO:0016740">
    <property type="term" value="F:transferase activity"/>
    <property type="evidence" value="ECO:0007669"/>
    <property type="project" value="UniProtKB-KW"/>
</dbReference>
<organism evidence="1 2">
    <name type="scientific">Paraperlucidibaca baekdonensis</name>
    <dbReference type="NCBI Taxonomy" id="748120"/>
    <lineage>
        <taxon>Bacteria</taxon>
        <taxon>Pseudomonadati</taxon>
        <taxon>Pseudomonadota</taxon>
        <taxon>Gammaproteobacteria</taxon>
        <taxon>Moraxellales</taxon>
        <taxon>Moraxellaceae</taxon>
        <taxon>Paraperlucidibaca</taxon>
    </lineage>
</organism>